<name>A0AAV9DEL0_ACOCL</name>
<dbReference type="Proteomes" id="UP001180020">
    <property type="component" value="Unassembled WGS sequence"/>
</dbReference>
<accession>A0AAV9DEL0</accession>
<evidence type="ECO:0000313" key="2">
    <source>
        <dbReference type="Proteomes" id="UP001180020"/>
    </source>
</evidence>
<comment type="caution">
    <text evidence="1">The sequence shown here is derived from an EMBL/GenBank/DDBJ whole genome shotgun (WGS) entry which is preliminary data.</text>
</comment>
<keyword evidence="2" id="KW-1185">Reference proteome</keyword>
<dbReference type="EMBL" id="JAUJYO010000014">
    <property type="protein sequence ID" value="KAK1298523.1"/>
    <property type="molecule type" value="Genomic_DNA"/>
</dbReference>
<proteinExistence type="predicted"/>
<evidence type="ECO:0000313" key="1">
    <source>
        <dbReference type="EMBL" id="KAK1298523.1"/>
    </source>
</evidence>
<reference evidence="1" key="2">
    <citation type="submission" date="2023-06" db="EMBL/GenBank/DDBJ databases">
        <authorList>
            <person name="Ma L."/>
            <person name="Liu K.-W."/>
            <person name="Li Z."/>
            <person name="Hsiao Y.-Y."/>
            <person name="Qi Y."/>
            <person name="Fu T."/>
            <person name="Tang G."/>
            <person name="Zhang D."/>
            <person name="Sun W.-H."/>
            <person name="Liu D.-K."/>
            <person name="Li Y."/>
            <person name="Chen G.-Z."/>
            <person name="Liu X.-D."/>
            <person name="Liao X.-Y."/>
            <person name="Jiang Y.-T."/>
            <person name="Yu X."/>
            <person name="Hao Y."/>
            <person name="Huang J."/>
            <person name="Zhao X.-W."/>
            <person name="Ke S."/>
            <person name="Chen Y.-Y."/>
            <person name="Wu W.-L."/>
            <person name="Hsu J.-L."/>
            <person name="Lin Y.-F."/>
            <person name="Huang M.-D."/>
            <person name="Li C.-Y."/>
            <person name="Huang L."/>
            <person name="Wang Z.-W."/>
            <person name="Zhao X."/>
            <person name="Zhong W.-Y."/>
            <person name="Peng D.-H."/>
            <person name="Ahmad S."/>
            <person name="Lan S."/>
            <person name="Zhang J.-S."/>
            <person name="Tsai W.-C."/>
            <person name="Van De Peer Y."/>
            <person name="Liu Z.-J."/>
        </authorList>
    </citation>
    <scope>NUCLEOTIDE SEQUENCE</scope>
    <source>
        <strain evidence="1">CP</strain>
        <tissue evidence="1">Leaves</tissue>
    </source>
</reference>
<reference evidence="1" key="1">
    <citation type="journal article" date="2023" name="Nat. Commun.">
        <title>Diploid and tetraploid genomes of Acorus and the evolution of monocots.</title>
        <authorList>
            <person name="Ma L."/>
            <person name="Liu K.W."/>
            <person name="Li Z."/>
            <person name="Hsiao Y.Y."/>
            <person name="Qi Y."/>
            <person name="Fu T."/>
            <person name="Tang G.D."/>
            <person name="Zhang D."/>
            <person name="Sun W.H."/>
            <person name="Liu D.K."/>
            <person name="Li Y."/>
            <person name="Chen G.Z."/>
            <person name="Liu X.D."/>
            <person name="Liao X.Y."/>
            <person name="Jiang Y.T."/>
            <person name="Yu X."/>
            <person name="Hao Y."/>
            <person name="Huang J."/>
            <person name="Zhao X.W."/>
            <person name="Ke S."/>
            <person name="Chen Y.Y."/>
            <person name="Wu W.L."/>
            <person name="Hsu J.L."/>
            <person name="Lin Y.F."/>
            <person name="Huang M.D."/>
            <person name="Li C.Y."/>
            <person name="Huang L."/>
            <person name="Wang Z.W."/>
            <person name="Zhao X."/>
            <person name="Zhong W.Y."/>
            <person name="Peng D.H."/>
            <person name="Ahmad S."/>
            <person name="Lan S."/>
            <person name="Zhang J.S."/>
            <person name="Tsai W.C."/>
            <person name="Van de Peer Y."/>
            <person name="Liu Z.J."/>
        </authorList>
    </citation>
    <scope>NUCLEOTIDE SEQUENCE</scope>
    <source>
        <strain evidence="1">CP</strain>
    </source>
</reference>
<gene>
    <name evidence="1" type="ORF">QJS10_CPB14g00547</name>
</gene>
<sequence length="51" mass="5749">MMILSNASFVPHKPRGIATVVMTASNPSQLRRELDVLHREAEQTRSKEMIA</sequence>
<dbReference type="AlphaFoldDB" id="A0AAV9DEL0"/>
<protein>
    <submittedName>
        <fullName evidence="1">Uncharacterized protein</fullName>
    </submittedName>
</protein>
<organism evidence="1 2">
    <name type="scientific">Acorus calamus</name>
    <name type="common">Sweet flag</name>
    <dbReference type="NCBI Taxonomy" id="4465"/>
    <lineage>
        <taxon>Eukaryota</taxon>
        <taxon>Viridiplantae</taxon>
        <taxon>Streptophyta</taxon>
        <taxon>Embryophyta</taxon>
        <taxon>Tracheophyta</taxon>
        <taxon>Spermatophyta</taxon>
        <taxon>Magnoliopsida</taxon>
        <taxon>Liliopsida</taxon>
        <taxon>Acoraceae</taxon>
        <taxon>Acorus</taxon>
    </lineage>
</organism>